<organism evidence="2 3">
    <name type="scientific">Starmerella bacillaris</name>
    <name type="common">Yeast</name>
    <name type="synonym">Candida zemplinina</name>
    <dbReference type="NCBI Taxonomy" id="1247836"/>
    <lineage>
        <taxon>Eukaryota</taxon>
        <taxon>Fungi</taxon>
        <taxon>Dikarya</taxon>
        <taxon>Ascomycota</taxon>
        <taxon>Saccharomycotina</taxon>
        <taxon>Dipodascomycetes</taxon>
        <taxon>Dipodascales</taxon>
        <taxon>Trichomonascaceae</taxon>
        <taxon>Starmerella</taxon>
    </lineage>
</organism>
<gene>
    <name evidence="2" type="ORF">DASB73_031330</name>
</gene>
<sequence length="267" mass="30580">MQIIRRARIIRKFSTSSSRFNENDILRNVLGHVLSTKTHDSGIVPLFTTKRDTINLNLNISKNKDAYVMKSLKNFEPIQKEFIEQRNAAKKLASDIENHILNLKTNTQITQYYCDTILPAYNNSSLLETAISSVDSPIVNSTTAPLLLETCMRVLRTEFFDPMGAIFLFQQSKDHSLEFFGYACTAWAYNEMLKIRWNSYRSLPEVCSLVSEMTANAVKPSLETAELLDVIYSEASNSTSNVPIRRSDLINLESFKKRYISQYVYTL</sequence>
<accession>A0AAV5RL71</accession>
<protein>
    <recommendedName>
        <fullName evidence="1">Mtf2-like C-terminal domain-containing protein</fullName>
    </recommendedName>
</protein>
<reference evidence="2 3" key="1">
    <citation type="journal article" date="2023" name="Elife">
        <title>Identification of key yeast species and microbe-microbe interactions impacting larval growth of Drosophila in the wild.</title>
        <authorList>
            <person name="Mure A."/>
            <person name="Sugiura Y."/>
            <person name="Maeda R."/>
            <person name="Honda K."/>
            <person name="Sakurai N."/>
            <person name="Takahashi Y."/>
            <person name="Watada M."/>
            <person name="Katoh T."/>
            <person name="Gotoh A."/>
            <person name="Gotoh Y."/>
            <person name="Taniguchi I."/>
            <person name="Nakamura K."/>
            <person name="Hayashi T."/>
            <person name="Katayama T."/>
            <person name="Uemura T."/>
            <person name="Hattori Y."/>
        </authorList>
    </citation>
    <scope>NUCLEOTIDE SEQUENCE [LARGE SCALE GENOMIC DNA]</scope>
    <source>
        <strain evidence="2 3">SB-73</strain>
    </source>
</reference>
<dbReference type="GO" id="GO:0005739">
    <property type="term" value="C:mitochondrion"/>
    <property type="evidence" value="ECO:0007669"/>
    <property type="project" value="InterPro"/>
</dbReference>
<comment type="caution">
    <text evidence="2">The sequence shown here is derived from an EMBL/GenBank/DDBJ whole genome shotgun (WGS) entry which is preliminary data.</text>
</comment>
<dbReference type="EMBL" id="BTGC01000008">
    <property type="protein sequence ID" value="GMM52170.1"/>
    <property type="molecule type" value="Genomic_DNA"/>
</dbReference>
<dbReference type="Pfam" id="PF19189">
    <property type="entry name" value="Mtf2"/>
    <property type="match status" value="1"/>
</dbReference>
<dbReference type="Proteomes" id="UP001362899">
    <property type="component" value="Unassembled WGS sequence"/>
</dbReference>
<evidence type="ECO:0000313" key="3">
    <source>
        <dbReference type="Proteomes" id="UP001362899"/>
    </source>
</evidence>
<evidence type="ECO:0000313" key="2">
    <source>
        <dbReference type="EMBL" id="GMM52170.1"/>
    </source>
</evidence>
<keyword evidence="3" id="KW-1185">Reference proteome</keyword>
<dbReference type="InterPro" id="IPR040009">
    <property type="entry name" value="Mtf2/C5D6.12-like"/>
</dbReference>
<dbReference type="PANTHER" id="PTHR39468:SF1">
    <property type="entry name" value="MTF2-LIKE C-TERMINAL DOMAIN-CONTAINING PROTEIN"/>
    <property type="match status" value="1"/>
</dbReference>
<dbReference type="InterPro" id="IPR043837">
    <property type="entry name" value="Mtf2-like_C"/>
</dbReference>
<dbReference type="AlphaFoldDB" id="A0AAV5RL71"/>
<dbReference type="PANTHER" id="PTHR39468">
    <property type="entry name" value="CHROMOSOME 7, WHOLE GENOME SHOTGUN SEQUENCE"/>
    <property type="match status" value="1"/>
</dbReference>
<name>A0AAV5RL71_STABA</name>
<evidence type="ECO:0000259" key="1">
    <source>
        <dbReference type="Pfam" id="PF19189"/>
    </source>
</evidence>
<feature type="domain" description="Mtf2-like C-terminal" evidence="1">
    <location>
        <begin position="89"/>
        <end position="245"/>
    </location>
</feature>
<proteinExistence type="predicted"/>